<feature type="region of interest" description="Disordered" evidence="1">
    <location>
        <begin position="153"/>
        <end position="197"/>
    </location>
</feature>
<reference evidence="3" key="1">
    <citation type="journal article" date="2011" name="Proc. Natl. Acad. Sci. U.S.A.">
        <title>Obligate biotrophy features unraveled by the genomic analysis of rust fungi.</title>
        <authorList>
            <person name="Duplessis S."/>
            <person name="Cuomo C.A."/>
            <person name="Lin Y.-C."/>
            <person name="Aerts A."/>
            <person name="Tisserant E."/>
            <person name="Veneault-Fourrey C."/>
            <person name="Joly D.L."/>
            <person name="Hacquard S."/>
            <person name="Amselem J."/>
            <person name="Cantarel B.L."/>
            <person name="Chiu R."/>
            <person name="Coutinho P.M."/>
            <person name="Feau N."/>
            <person name="Field M."/>
            <person name="Frey P."/>
            <person name="Gelhaye E."/>
            <person name="Goldberg J."/>
            <person name="Grabherr M.G."/>
            <person name="Kodira C.D."/>
            <person name="Kohler A."/>
            <person name="Kuees U."/>
            <person name="Lindquist E.A."/>
            <person name="Lucas S.M."/>
            <person name="Mago R."/>
            <person name="Mauceli E."/>
            <person name="Morin E."/>
            <person name="Murat C."/>
            <person name="Pangilinan J.L."/>
            <person name="Park R."/>
            <person name="Pearson M."/>
            <person name="Quesneville H."/>
            <person name="Rouhier N."/>
            <person name="Sakthikumar S."/>
            <person name="Salamov A.A."/>
            <person name="Schmutz J."/>
            <person name="Selles B."/>
            <person name="Shapiro H."/>
            <person name="Tanguay P."/>
            <person name="Tuskan G.A."/>
            <person name="Henrissat B."/>
            <person name="Van de Peer Y."/>
            <person name="Rouze P."/>
            <person name="Ellis J.G."/>
            <person name="Dodds P.N."/>
            <person name="Schein J.E."/>
            <person name="Zhong S."/>
            <person name="Hamelin R.C."/>
            <person name="Grigoriev I.V."/>
            <person name="Szabo L.J."/>
            <person name="Martin F."/>
        </authorList>
    </citation>
    <scope>NUCLEOTIDE SEQUENCE [LARGE SCALE GENOMIC DNA]</scope>
    <source>
        <strain evidence="3">98AG31 / pathotype 3-4-7</strain>
    </source>
</reference>
<evidence type="ECO:0000313" key="3">
    <source>
        <dbReference type="Proteomes" id="UP000001072"/>
    </source>
</evidence>
<organism evidence="3">
    <name type="scientific">Melampsora larici-populina (strain 98AG31 / pathotype 3-4-7)</name>
    <name type="common">Poplar leaf rust fungus</name>
    <dbReference type="NCBI Taxonomy" id="747676"/>
    <lineage>
        <taxon>Eukaryota</taxon>
        <taxon>Fungi</taxon>
        <taxon>Dikarya</taxon>
        <taxon>Basidiomycota</taxon>
        <taxon>Pucciniomycotina</taxon>
        <taxon>Pucciniomycetes</taxon>
        <taxon>Pucciniales</taxon>
        <taxon>Melampsoraceae</taxon>
        <taxon>Melampsora</taxon>
    </lineage>
</organism>
<keyword evidence="3" id="KW-1185">Reference proteome</keyword>
<dbReference type="EMBL" id="GL883141">
    <property type="protein sequence ID" value="EGG01115.1"/>
    <property type="molecule type" value="Genomic_DNA"/>
</dbReference>
<gene>
    <name evidence="2" type="ORF">MELLADRAFT_111271</name>
</gene>
<proteinExistence type="predicted"/>
<sequence>MPSEPGPYIGAKYRRVPQHPFLPTPYPGAKCSTFDKHYYQTFKLNQLNHEIALINAGIKHPIPYDPSQHGPPVNINGAVVLPRPSNSQDTNLTRPKRPPPAIKCARPNQGPTAAKHKSAGNAGCVLGYCKSCCTDFSAPGSCYEHRPKGPNIGQRPAPINPPQLAPAQVGVAPIPPKPMDSEPKRPRGIPPPQCSQSVRRVGQILPKEHFSALERARHAHAATSRKASCPSIDKGKVVSLHFVTKESRTPVISHLFDTWPVAVLGKCVSLARQVEEAAGPAWDGDVLVWDELVRNWPKEHIQEH</sequence>
<dbReference type="Proteomes" id="UP000001072">
    <property type="component" value="Unassembled WGS sequence"/>
</dbReference>
<dbReference type="VEuPathDB" id="FungiDB:MELLADRAFT_111271"/>
<feature type="compositionally biased region" description="Polar residues" evidence="1">
    <location>
        <begin position="84"/>
        <end position="93"/>
    </location>
</feature>
<name>F4S2K4_MELLP</name>
<dbReference type="RefSeq" id="XP_007415715.1">
    <property type="nucleotide sequence ID" value="XM_007415653.1"/>
</dbReference>
<dbReference type="KEGG" id="mlr:MELLADRAFT_111271"/>
<dbReference type="GeneID" id="18924330"/>
<evidence type="ECO:0000313" key="2">
    <source>
        <dbReference type="EMBL" id="EGG01115.1"/>
    </source>
</evidence>
<protein>
    <submittedName>
        <fullName evidence="2">Uncharacterized protein</fullName>
    </submittedName>
</protein>
<dbReference type="AlphaFoldDB" id="F4S2K4"/>
<feature type="region of interest" description="Disordered" evidence="1">
    <location>
        <begin position="82"/>
        <end position="117"/>
    </location>
</feature>
<accession>F4S2K4</accession>
<dbReference type="OrthoDB" id="10521192at2759"/>
<dbReference type="InParanoid" id="F4S2K4"/>
<evidence type="ECO:0000256" key="1">
    <source>
        <dbReference type="SAM" id="MobiDB-lite"/>
    </source>
</evidence>
<dbReference type="HOGENOM" id="CLU_739827_0_0_1"/>